<gene>
    <name evidence="2" type="ORF">CEQ21_20450</name>
</gene>
<comment type="caution">
    <text evidence="2">The sequence shown here is derived from an EMBL/GenBank/DDBJ whole genome shotgun (WGS) entry which is preliminary data.</text>
</comment>
<evidence type="ECO:0000313" key="3">
    <source>
        <dbReference type="Proteomes" id="UP000319837"/>
    </source>
</evidence>
<dbReference type="Gene3D" id="1.20.58.1910">
    <property type="match status" value="1"/>
</dbReference>
<dbReference type="RefSeq" id="WP_185766091.1">
    <property type="nucleotide sequence ID" value="NZ_RIBP01000004.1"/>
</dbReference>
<accession>A0A553SLD4</accession>
<dbReference type="EMBL" id="RIBP01000004">
    <property type="protein sequence ID" value="TRZ37804.1"/>
    <property type="molecule type" value="Genomic_DNA"/>
</dbReference>
<dbReference type="InterPro" id="IPR003607">
    <property type="entry name" value="HD/PDEase_dom"/>
</dbReference>
<protein>
    <submittedName>
        <fullName evidence="2">HD domain-containing protein</fullName>
    </submittedName>
</protein>
<sequence>MNIIQLTEAFVKDKLKGDVSGHDWHHIDRVRNTALFLCKHENDGNSFIIELAALLHDVADAKLNESKEEGQRLLEQFVEALPIKANEKKEILSAIATVSYSGGNNENPQTKEAQIVQDADRLDAIGAIGIARTFAYGGKSGSPIYNPAAIIRKSMTEEEYRSGESSSIQHFYEKLLKLKGLLHTESAKVIAEKRHELMEDYLREFYKEWNGNYEEYFS</sequence>
<dbReference type="PANTHER" id="PTHR33594">
    <property type="entry name" value="SUPERFAMILY HYDROLASE, PUTATIVE (AFU_ORTHOLOGUE AFUA_1G03035)-RELATED"/>
    <property type="match status" value="1"/>
</dbReference>
<dbReference type="Proteomes" id="UP000319837">
    <property type="component" value="Unassembled WGS sequence"/>
</dbReference>
<feature type="domain" description="HD/PDEase" evidence="1">
    <location>
        <begin position="19"/>
        <end position="134"/>
    </location>
</feature>
<reference evidence="3" key="1">
    <citation type="submission" date="2018-10" db="EMBL/GenBank/DDBJ databases">
        <title>FDA dAtabase for Regulatory Grade micrObial Sequences (FDA-ARGOS): Supporting development and validation of Infectious Disease Dx tests.</title>
        <authorList>
            <person name="Minogue T."/>
            <person name="Wolcott M."/>
            <person name="Wasieloski L."/>
            <person name="Aguilar W."/>
            <person name="Moore D."/>
            <person name="Tallon L."/>
            <person name="Sadzewicz L."/>
            <person name="Sengamalay N."/>
            <person name="Ott S."/>
            <person name="Godinez A."/>
            <person name="Nagaraj S."/>
            <person name="Vavikolanu K."/>
            <person name="Vyas G."/>
            <person name="Nadendla S."/>
            <person name="George J."/>
            <person name="Sichtig H."/>
        </authorList>
    </citation>
    <scope>NUCLEOTIDE SEQUENCE [LARGE SCALE GENOMIC DNA]</scope>
    <source>
        <strain evidence="3">FDAARGOS_343</strain>
    </source>
</reference>
<dbReference type="SUPFAM" id="SSF109604">
    <property type="entry name" value="HD-domain/PDEase-like"/>
    <property type="match status" value="1"/>
</dbReference>
<dbReference type="AlphaFoldDB" id="A0A553SLD4"/>
<dbReference type="InterPro" id="IPR006674">
    <property type="entry name" value="HD_domain"/>
</dbReference>
<name>A0A553SLD4_NIACI</name>
<evidence type="ECO:0000313" key="2">
    <source>
        <dbReference type="EMBL" id="TRZ37804.1"/>
    </source>
</evidence>
<dbReference type="CDD" id="cd00077">
    <property type="entry name" value="HDc"/>
    <property type="match status" value="1"/>
</dbReference>
<dbReference type="SMART" id="SM00471">
    <property type="entry name" value="HDc"/>
    <property type="match status" value="1"/>
</dbReference>
<dbReference type="Pfam" id="PF01966">
    <property type="entry name" value="HD"/>
    <property type="match status" value="1"/>
</dbReference>
<proteinExistence type="predicted"/>
<dbReference type="PANTHER" id="PTHR33594:SF1">
    <property type="entry name" value="HD_PDEASE DOMAIN-CONTAINING PROTEIN"/>
    <property type="match status" value="1"/>
</dbReference>
<organism evidence="2 3">
    <name type="scientific">Niallia circulans</name>
    <name type="common">Bacillus circulans</name>
    <dbReference type="NCBI Taxonomy" id="1397"/>
    <lineage>
        <taxon>Bacteria</taxon>
        <taxon>Bacillati</taxon>
        <taxon>Bacillota</taxon>
        <taxon>Bacilli</taxon>
        <taxon>Bacillales</taxon>
        <taxon>Bacillaceae</taxon>
        <taxon>Niallia</taxon>
    </lineage>
</organism>
<evidence type="ECO:0000259" key="1">
    <source>
        <dbReference type="SMART" id="SM00471"/>
    </source>
</evidence>
<dbReference type="Gene3D" id="1.10.472.50">
    <property type="entry name" value="HD-domain/PDEase-like"/>
    <property type="match status" value="1"/>
</dbReference>